<evidence type="ECO:0000313" key="8">
    <source>
        <dbReference type="Proteomes" id="UP000199306"/>
    </source>
</evidence>
<evidence type="ECO:0000313" key="7">
    <source>
        <dbReference type="EMBL" id="SFQ13068.1"/>
    </source>
</evidence>
<organism evidence="7 8">
    <name type="scientific">Pseudarcicella hirudinis</name>
    <dbReference type="NCBI Taxonomy" id="1079859"/>
    <lineage>
        <taxon>Bacteria</taxon>
        <taxon>Pseudomonadati</taxon>
        <taxon>Bacteroidota</taxon>
        <taxon>Cytophagia</taxon>
        <taxon>Cytophagales</taxon>
        <taxon>Flectobacillaceae</taxon>
        <taxon>Pseudarcicella</taxon>
    </lineage>
</organism>
<dbReference type="OrthoDB" id="942294at2"/>
<accession>A0A1I5VZW3</accession>
<name>A0A1I5VZW3_9BACT</name>
<evidence type="ECO:0000256" key="3">
    <source>
        <dbReference type="ARBA" id="ARBA00022989"/>
    </source>
</evidence>
<dbReference type="SUPFAM" id="SSF48452">
    <property type="entry name" value="TPR-like"/>
    <property type="match status" value="1"/>
</dbReference>
<evidence type="ECO:0000256" key="2">
    <source>
        <dbReference type="ARBA" id="ARBA00022692"/>
    </source>
</evidence>
<feature type="signal peptide" evidence="5">
    <location>
        <begin position="1"/>
        <end position="22"/>
    </location>
</feature>
<keyword evidence="3" id="KW-1133">Transmembrane helix</keyword>
<keyword evidence="4" id="KW-0472">Membrane</keyword>
<evidence type="ECO:0000256" key="5">
    <source>
        <dbReference type="SAM" id="SignalP"/>
    </source>
</evidence>
<dbReference type="Proteomes" id="UP000199306">
    <property type="component" value="Unassembled WGS sequence"/>
</dbReference>
<keyword evidence="5" id="KW-0732">Signal</keyword>
<evidence type="ECO:0000259" key="6">
    <source>
        <dbReference type="Pfam" id="PF03544"/>
    </source>
</evidence>
<dbReference type="Gene3D" id="3.30.1150.10">
    <property type="match status" value="1"/>
</dbReference>
<dbReference type="InterPro" id="IPR011990">
    <property type="entry name" value="TPR-like_helical_dom_sf"/>
</dbReference>
<feature type="domain" description="TonB C-terminal" evidence="6">
    <location>
        <begin position="199"/>
        <end position="263"/>
    </location>
</feature>
<dbReference type="AlphaFoldDB" id="A0A1I5VZW3"/>
<dbReference type="SUPFAM" id="SSF74653">
    <property type="entry name" value="TolA/TonB C-terminal domain"/>
    <property type="match status" value="1"/>
</dbReference>
<sequence>MNIRSLFLILFLCLGYSSFAQNAIENANQLLGNWEKSYMDMKDGSKLLDEFTFQKTSSLISFGTKGIGAFTEGKTSSRFRYTIAGKTLVMGGLTYEIEKLNSGELVFSEIDLNRKDYQLLRYHFIATKDSPEQFFIRKFINPNVRIKADGDTAYLFCSAVHPVFIADGRYGQVTESSFEGTYQNSYDFIERSFLFPPNKSGRFRINFTVTKTGKVDNIRIAESTDSLLNARLIEAVNSTQRKWIPAERNGKKVDVYFFYEFEYNAKLTADDEFEYVQYSGFEERADALKERKKYAKAIELYTKCILMRDNAIEPLYKRADCYFALNIVKNACSDWSYLSKLGQKRAEGLFIKNCLR</sequence>
<dbReference type="Gene3D" id="1.25.40.10">
    <property type="entry name" value="Tetratricopeptide repeat domain"/>
    <property type="match status" value="1"/>
</dbReference>
<dbReference type="EMBL" id="FOXH01000010">
    <property type="protein sequence ID" value="SFQ13068.1"/>
    <property type="molecule type" value="Genomic_DNA"/>
</dbReference>
<evidence type="ECO:0000256" key="4">
    <source>
        <dbReference type="ARBA" id="ARBA00023136"/>
    </source>
</evidence>
<protein>
    <submittedName>
        <fullName evidence="7">TonB family C-terminal domain-containing protein</fullName>
    </submittedName>
</protein>
<reference evidence="7 8" key="1">
    <citation type="submission" date="2016-10" db="EMBL/GenBank/DDBJ databases">
        <authorList>
            <person name="de Groot N.N."/>
        </authorList>
    </citation>
    <scope>NUCLEOTIDE SEQUENCE [LARGE SCALE GENOMIC DNA]</scope>
    <source>
        <strain evidence="8">E92,LMG 26720,CCM 7988</strain>
    </source>
</reference>
<dbReference type="NCBIfam" id="TIGR01352">
    <property type="entry name" value="tonB_Cterm"/>
    <property type="match status" value="1"/>
</dbReference>
<comment type="subcellular location">
    <subcellularLocation>
        <location evidence="1">Membrane</location>
        <topology evidence="1">Single-pass membrane protein</topology>
    </subcellularLocation>
</comment>
<dbReference type="STRING" id="1079859.SAMN04515674_110163"/>
<dbReference type="InterPro" id="IPR037682">
    <property type="entry name" value="TonB_C"/>
</dbReference>
<dbReference type="GO" id="GO:0055085">
    <property type="term" value="P:transmembrane transport"/>
    <property type="evidence" value="ECO:0007669"/>
    <property type="project" value="InterPro"/>
</dbReference>
<dbReference type="RefSeq" id="WP_092018357.1">
    <property type="nucleotide sequence ID" value="NZ_FOXH01000010.1"/>
</dbReference>
<dbReference type="InterPro" id="IPR006260">
    <property type="entry name" value="TonB/TolA_C"/>
</dbReference>
<dbReference type="GO" id="GO:0016020">
    <property type="term" value="C:membrane"/>
    <property type="evidence" value="ECO:0007669"/>
    <property type="project" value="UniProtKB-SubCell"/>
</dbReference>
<evidence type="ECO:0000256" key="1">
    <source>
        <dbReference type="ARBA" id="ARBA00004167"/>
    </source>
</evidence>
<gene>
    <name evidence="7" type="ORF">SAMN04515674_110163</name>
</gene>
<keyword evidence="2" id="KW-0812">Transmembrane</keyword>
<dbReference type="Pfam" id="PF03544">
    <property type="entry name" value="TonB_C"/>
    <property type="match status" value="1"/>
</dbReference>
<feature type="chain" id="PRO_5011693867" evidence="5">
    <location>
        <begin position="23"/>
        <end position="356"/>
    </location>
</feature>
<keyword evidence="8" id="KW-1185">Reference proteome</keyword>
<proteinExistence type="predicted"/>